<dbReference type="PROSITE" id="PS51257">
    <property type="entry name" value="PROKAR_LIPOPROTEIN"/>
    <property type="match status" value="1"/>
</dbReference>
<reference evidence="1 8" key="4">
    <citation type="submission" date="2020-04" db="EMBL/GenBank/DDBJ databases">
        <title>Complete Genomes and Methylome analysis of CBBP consortium that reverse antibiotic-induced susceptibility to vancomycin-resistant Enterococcus faecium infection.</title>
        <authorList>
            <person name="Fomenkov A."/>
            <person name="Zhang Z."/>
            <person name="Pamer E."/>
            <person name="Roberts R.J."/>
        </authorList>
    </citation>
    <scope>NUCLEOTIDE SEQUENCE [LARGE SCALE GENOMIC DNA]</scope>
    <source>
        <strain evidence="8">CBBP</strain>
        <strain evidence="1">CBBP-1</strain>
    </source>
</reference>
<accession>A0A3L7ZKS4</accession>
<protein>
    <submittedName>
        <fullName evidence="2">Uncharacterized protein</fullName>
    </submittedName>
</protein>
<evidence type="ECO:0000313" key="6">
    <source>
        <dbReference type="Proteomes" id="UP000310032"/>
    </source>
</evidence>
<dbReference type="EMBL" id="RAYI01000047">
    <property type="protein sequence ID" value="RLT72299.1"/>
    <property type="molecule type" value="Genomic_DNA"/>
</dbReference>
<reference evidence="3 6" key="2">
    <citation type="submission" date="2019-04" db="EMBL/GenBank/DDBJ databases">
        <title>Microbes associate with the intestines of laboratory mice.</title>
        <authorList>
            <person name="Navarre W."/>
            <person name="Wong E."/>
            <person name="Huang K."/>
            <person name="Tropini C."/>
            <person name="Ng K."/>
            <person name="Yu B."/>
        </authorList>
    </citation>
    <scope>NUCLEOTIDE SEQUENCE [LARGE SCALE GENOMIC DNA]</scope>
    <source>
        <strain evidence="3 6">NM39_I3</strain>
    </source>
</reference>
<dbReference type="AlphaFoldDB" id="A0A3L7ZKS4"/>
<dbReference type="Proteomes" id="UP000315827">
    <property type="component" value="Unassembled WGS sequence"/>
</dbReference>
<evidence type="ECO:0000313" key="1">
    <source>
        <dbReference type="EMBL" id="QJE29755.1"/>
    </source>
</evidence>
<dbReference type="Proteomes" id="UP000278164">
    <property type="component" value="Unassembled WGS sequence"/>
</dbReference>
<dbReference type="EMBL" id="CP051672">
    <property type="protein sequence ID" value="QJE29755.1"/>
    <property type="molecule type" value="Genomic_DNA"/>
</dbReference>
<reference evidence="4 7" key="3">
    <citation type="submission" date="2019-07" db="EMBL/GenBank/DDBJ databases">
        <title>Genome sequencing of Parabacteroides distasonis iSURF_7.</title>
        <authorList>
            <person name="Degefu H.N."/>
            <person name="Ruoff K.L."/>
            <person name="Price C.E."/>
            <person name="Valls R.A."/>
            <person name="O'Toole G.A."/>
        </authorList>
    </citation>
    <scope>NUCLEOTIDE SEQUENCE [LARGE SCALE GENOMIC DNA]</scope>
    <source>
        <strain evidence="4 7">CFPLTA003_1B</strain>
    </source>
</reference>
<dbReference type="Proteomes" id="UP000310032">
    <property type="component" value="Unassembled WGS sequence"/>
</dbReference>
<reference evidence="2 5" key="1">
    <citation type="submission" date="2018-09" db="EMBL/GenBank/DDBJ databases">
        <title>Murine metabolic-syndrome-specific gut microbial biobank.</title>
        <authorList>
            <person name="Liu C."/>
        </authorList>
    </citation>
    <scope>NUCLEOTIDE SEQUENCE [LARGE SCALE GENOMIC DNA]</scope>
    <source>
        <strain evidence="2 5">8-P5</strain>
    </source>
</reference>
<evidence type="ECO:0000313" key="5">
    <source>
        <dbReference type="Proteomes" id="UP000278164"/>
    </source>
</evidence>
<dbReference type="Proteomes" id="UP000501982">
    <property type="component" value="Chromosome"/>
</dbReference>
<evidence type="ECO:0000313" key="8">
    <source>
        <dbReference type="Proteomes" id="UP000501982"/>
    </source>
</evidence>
<evidence type="ECO:0000313" key="4">
    <source>
        <dbReference type="EMBL" id="TWV57175.1"/>
    </source>
</evidence>
<proteinExistence type="predicted"/>
<evidence type="ECO:0000313" key="3">
    <source>
        <dbReference type="EMBL" id="TGY57286.1"/>
    </source>
</evidence>
<sequence>MMKKRNLLWLLVFVHLFLSCTKREDWPPPTVFSFVLMNSDSSSVLTSKEDKVVIKYRDNGMMRQFYDVSVDEREGVYFVSSISALYSGVDSLYIEAKSKIDTLVLVKTPFYLFDPFEGTFNGKLISIPEYEGFLYLVR</sequence>
<dbReference type="RefSeq" id="WP_036616417.1">
    <property type="nucleotide sequence ID" value="NZ_CP051672.1"/>
</dbReference>
<dbReference type="EMBL" id="VOHW01000032">
    <property type="protein sequence ID" value="TWV57175.1"/>
    <property type="molecule type" value="Genomic_DNA"/>
</dbReference>
<evidence type="ECO:0000313" key="2">
    <source>
        <dbReference type="EMBL" id="RLT72299.1"/>
    </source>
</evidence>
<dbReference type="EMBL" id="SRYM01000028">
    <property type="protein sequence ID" value="TGY57286.1"/>
    <property type="molecule type" value="Genomic_DNA"/>
</dbReference>
<gene>
    <name evidence="2" type="ORF">D7V78_16630</name>
    <name evidence="3" type="ORF">E5342_10795</name>
    <name evidence="4" type="ORF">FSA05_23665</name>
    <name evidence="1" type="ORF">HHO38_16255</name>
</gene>
<name>A0A3L7ZKS4_PARDI</name>
<organism evidence="2 5">
    <name type="scientific">Parabacteroides distasonis</name>
    <dbReference type="NCBI Taxonomy" id="823"/>
    <lineage>
        <taxon>Bacteria</taxon>
        <taxon>Pseudomonadati</taxon>
        <taxon>Bacteroidota</taxon>
        <taxon>Bacteroidia</taxon>
        <taxon>Bacteroidales</taxon>
        <taxon>Tannerellaceae</taxon>
        <taxon>Parabacteroides</taxon>
    </lineage>
</organism>
<evidence type="ECO:0000313" key="7">
    <source>
        <dbReference type="Proteomes" id="UP000315827"/>
    </source>
</evidence>